<comment type="caution">
    <text evidence="3">The sequence shown here is derived from an EMBL/GenBank/DDBJ whole genome shotgun (WGS) entry which is preliminary data.</text>
</comment>
<organism evidence="3 4">
    <name type="scientific">Dehalococcoides mccartyi</name>
    <dbReference type="NCBI Taxonomy" id="61435"/>
    <lineage>
        <taxon>Bacteria</taxon>
        <taxon>Bacillati</taxon>
        <taxon>Chloroflexota</taxon>
        <taxon>Dehalococcoidia</taxon>
        <taxon>Dehalococcoidales</taxon>
        <taxon>Dehalococcoidaceae</taxon>
        <taxon>Dehalococcoides</taxon>
    </lineage>
</organism>
<dbReference type="PANTHER" id="PTHR45947">
    <property type="entry name" value="SULFOQUINOVOSYL TRANSFERASE SQD2"/>
    <property type="match status" value="1"/>
</dbReference>
<dbReference type="AlphaFoldDB" id="A0A0V8M3K9"/>
<dbReference type="Gene3D" id="3.40.50.2000">
    <property type="entry name" value="Glycogen Phosphorylase B"/>
    <property type="match status" value="2"/>
</dbReference>
<keyword evidence="3" id="KW-0808">Transferase</keyword>
<dbReference type="RefSeq" id="WP_058292297.1">
    <property type="nucleotide sequence ID" value="NZ_JGYD01000011.1"/>
</dbReference>
<evidence type="ECO:0000313" key="4">
    <source>
        <dbReference type="Proteomes" id="UP000053577"/>
    </source>
</evidence>
<feature type="domain" description="Glycosyltransferase subfamily 4-like N-terminal" evidence="2">
    <location>
        <begin position="18"/>
        <end position="193"/>
    </location>
</feature>
<dbReference type="InterPro" id="IPR001296">
    <property type="entry name" value="Glyco_trans_1"/>
</dbReference>
<dbReference type="InterPro" id="IPR050194">
    <property type="entry name" value="Glycosyltransferase_grp1"/>
</dbReference>
<evidence type="ECO:0000259" key="2">
    <source>
        <dbReference type="Pfam" id="PF13439"/>
    </source>
</evidence>
<feature type="domain" description="Glycosyl transferase family 1" evidence="1">
    <location>
        <begin position="204"/>
        <end position="379"/>
    </location>
</feature>
<dbReference type="CDD" id="cd03801">
    <property type="entry name" value="GT4_PimA-like"/>
    <property type="match status" value="1"/>
</dbReference>
<evidence type="ECO:0000313" key="3">
    <source>
        <dbReference type="EMBL" id="KSV18351.1"/>
    </source>
</evidence>
<accession>A0A0V8M3K9</accession>
<sequence>MNILHLGSGSLKIPPEGYGGIEKYVFESGRCLAARGNKVAIFDIRPDKAGAKSERIEGVEIVRIHRMSTNRSSSLWLANIYSVLNLLVFSLRARSYIKRNRFEIIHIHRTLVGLILVLVLPSQRQKMIYTLHSPVWVMEKGSFKDRLSRKLDIFVIRHIKRVLVQSAQIKAILEMERVKSAKIRLLPCGVDTEAFNPVHRSNLIRSKYGIGERLLVLFVGRIVPYKGVEYLVRAANLVVNKAGFRECAFLLAGPIAEHGLDALEHAGYPGKVKGLIKEYKLEDFVFLTGSLPQDELQTAFASADIFVLPSLAESSPAVVLQALASGCGVIASNISGIREQVIDGVNGVLVKAADEAELAKQILEFLQSPGKRFAMGANGIALVKEQFSWEVLCGRLEGIYRESV</sequence>
<reference evidence="3 4" key="1">
    <citation type="journal article" date="2015" name="Sci. Rep.">
        <title>A comparative genomics and reductive dehalogenase gene transcription study of two chloroethene-respiring bacteria, Dehalococcoides mccartyi strains MB and 11a.</title>
        <authorList>
            <person name="Low A."/>
            <person name="Shen Z."/>
            <person name="Cheng D."/>
            <person name="Rogers M.J."/>
            <person name="Lee P.K."/>
            <person name="He J."/>
        </authorList>
    </citation>
    <scope>NUCLEOTIDE SEQUENCE [LARGE SCALE GENOMIC DNA]</scope>
    <source>
        <strain evidence="3 4">MB</strain>
    </source>
</reference>
<dbReference type="Pfam" id="PF13439">
    <property type="entry name" value="Glyco_transf_4"/>
    <property type="match status" value="1"/>
</dbReference>
<proteinExistence type="predicted"/>
<evidence type="ECO:0000259" key="1">
    <source>
        <dbReference type="Pfam" id="PF00534"/>
    </source>
</evidence>
<protein>
    <submittedName>
        <fullName evidence="3">Glycosyl transferase family 1</fullName>
    </submittedName>
</protein>
<name>A0A0V8M3K9_9CHLR</name>
<gene>
    <name evidence="3" type="ORF">DA01_02705</name>
</gene>
<dbReference type="OrthoDB" id="9806653at2"/>
<dbReference type="GO" id="GO:0016757">
    <property type="term" value="F:glycosyltransferase activity"/>
    <property type="evidence" value="ECO:0007669"/>
    <property type="project" value="InterPro"/>
</dbReference>
<dbReference type="InterPro" id="IPR028098">
    <property type="entry name" value="Glyco_trans_4-like_N"/>
</dbReference>
<dbReference type="PATRIC" id="fig|61435.5.peg.544"/>
<dbReference type="EMBL" id="JGYD01000011">
    <property type="protein sequence ID" value="KSV18351.1"/>
    <property type="molecule type" value="Genomic_DNA"/>
</dbReference>
<dbReference type="SUPFAM" id="SSF53756">
    <property type="entry name" value="UDP-Glycosyltransferase/glycogen phosphorylase"/>
    <property type="match status" value="1"/>
</dbReference>
<dbReference type="Pfam" id="PF00534">
    <property type="entry name" value="Glycos_transf_1"/>
    <property type="match status" value="1"/>
</dbReference>
<dbReference type="Proteomes" id="UP000053577">
    <property type="component" value="Unassembled WGS sequence"/>
</dbReference>
<dbReference type="PANTHER" id="PTHR45947:SF3">
    <property type="entry name" value="SULFOQUINOVOSYL TRANSFERASE SQD2"/>
    <property type="match status" value="1"/>
</dbReference>